<dbReference type="Pfam" id="PF07238">
    <property type="entry name" value="PilZ"/>
    <property type="match status" value="1"/>
</dbReference>
<reference evidence="2" key="1">
    <citation type="submission" date="2021-04" db="EMBL/GenBank/DDBJ databases">
        <title>Draft genome sequence data of methanotrophic Methylovulum sp. strain S1L and Methylomonas sp. strain S2AM isolated from boreal lake water columns.</title>
        <authorList>
            <person name="Rissanen A.J."/>
            <person name="Mangayil R."/>
            <person name="Svenning M.M."/>
            <person name="Khanongnuch R."/>
        </authorList>
    </citation>
    <scope>NUCLEOTIDE SEQUENCE</scope>
    <source>
        <strain evidence="2">S2AM</strain>
    </source>
</reference>
<dbReference type="AlphaFoldDB" id="A0A975MQB0"/>
<dbReference type="RefSeq" id="WP_215584158.1">
    <property type="nucleotide sequence ID" value="NZ_CP073754.1"/>
</dbReference>
<sequence>MLNHDEKRDFARMEIQCELKYRLADSPEQHIGRCKTLSAAGISFNADHFVESGLAMEVSIRQCLTAPELTAFIEVVRCVKQPSDDFVIAAVIRSIKGN</sequence>
<proteinExistence type="predicted"/>
<evidence type="ECO:0000313" key="2">
    <source>
        <dbReference type="EMBL" id="QWF72068.1"/>
    </source>
</evidence>
<dbReference type="EMBL" id="CP073754">
    <property type="protein sequence ID" value="QWF72068.1"/>
    <property type="molecule type" value="Genomic_DNA"/>
</dbReference>
<evidence type="ECO:0000259" key="1">
    <source>
        <dbReference type="Pfam" id="PF07238"/>
    </source>
</evidence>
<organism evidence="2 3">
    <name type="scientific">Methylomonas paludis</name>
    <dbReference type="NCBI Taxonomy" id="1173101"/>
    <lineage>
        <taxon>Bacteria</taxon>
        <taxon>Pseudomonadati</taxon>
        <taxon>Pseudomonadota</taxon>
        <taxon>Gammaproteobacteria</taxon>
        <taxon>Methylococcales</taxon>
        <taxon>Methylococcaceae</taxon>
        <taxon>Methylomonas</taxon>
    </lineage>
</organism>
<accession>A0A975MQB0</accession>
<name>A0A975MQB0_9GAMM</name>
<dbReference type="Proteomes" id="UP000676649">
    <property type="component" value="Chromosome"/>
</dbReference>
<protein>
    <submittedName>
        <fullName evidence="2">PilZ domain-containing protein</fullName>
    </submittedName>
</protein>
<dbReference type="KEGG" id="mpad:KEF85_06345"/>
<dbReference type="InterPro" id="IPR009875">
    <property type="entry name" value="PilZ_domain"/>
</dbReference>
<keyword evidence="3" id="KW-1185">Reference proteome</keyword>
<evidence type="ECO:0000313" key="3">
    <source>
        <dbReference type="Proteomes" id="UP000676649"/>
    </source>
</evidence>
<gene>
    <name evidence="2" type="ORF">KEF85_06345</name>
</gene>
<dbReference type="GO" id="GO:0035438">
    <property type="term" value="F:cyclic-di-GMP binding"/>
    <property type="evidence" value="ECO:0007669"/>
    <property type="project" value="InterPro"/>
</dbReference>
<feature type="domain" description="PilZ" evidence="1">
    <location>
        <begin position="6"/>
        <end position="81"/>
    </location>
</feature>
<dbReference type="SUPFAM" id="SSF141371">
    <property type="entry name" value="PilZ domain-like"/>
    <property type="match status" value="1"/>
</dbReference>